<proteinExistence type="predicted"/>
<dbReference type="EMBL" id="CDOD01000017">
    <property type="protein sequence ID" value="CEN34960.1"/>
    <property type="molecule type" value="Genomic_DNA"/>
</dbReference>
<accession>A0A0B7H6F1</accession>
<reference evidence="2" key="1">
    <citation type="submission" date="2015-01" db="EMBL/GenBank/DDBJ databases">
        <authorList>
            <person name="MANFREDI Pablo"/>
        </authorList>
    </citation>
    <scope>NUCLEOTIDE SEQUENCE [LARGE SCALE GENOMIC DNA]</scope>
    <source>
        <strain evidence="2">Ccyn2B</strain>
    </source>
</reference>
<sequence>MRGVRKIHTQATAFLEKSFAVFYEKTKKQHGLEEPAINRS</sequence>
<protein>
    <submittedName>
        <fullName evidence="1">Uncharacterized protein</fullName>
    </submittedName>
</protein>
<dbReference type="AlphaFoldDB" id="A0A0B7H6F1"/>
<dbReference type="Proteomes" id="UP000038055">
    <property type="component" value="Unassembled WGS sequence"/>
</dbReference>
<evidence type="ECO:0000313" key="2">
    <source>
        <dbReference type="Proteomes" id="UP000038055"/>
    </source>
</evidence>
<organism evidence="1 2">
    <name type="scientific">Capnocytophaga cynodegmi</name>
    <dbReference type="NCBI Taxonomy" id="28189"/>
    <lineage>
        <taxon>Bacteria</taxon>
        <taxon>Pseudomonadati</taxon>
        <taxon>Bacteroidota</taxon>
        <taxon>Flavobacteriia</taxon>
        <taxon>Flavobacteriales</taxon>
        <taxon>Flavobacteriaceae</taxon>
        <taxon>Capnocytophaga</taxon>
    </lineage>
</organism>
<keyword evidence="2" id="KW-1185">Reference proteome</keyword>
<gene>
    <name evidence="1" type="ORF">CCYN2B_240033</name>
</gene>
<evidence type="ECO:0000313" key="1">
    <source>
        <dbReference type="EMBL" id="CEN34960.1"/>
    </source>
</evidence>
<name>A0A0B7H6F1_9FLAO</name>